<evidence type="ECO:0000313" key="3">
    <source>
        <dbReference type="Proteomes" id="UP001165121"/>
    </source>
</evidence>
<feature type="compositionally biased region" description="Basic and acidic residues" evidence="1">
    <location>
        <begin position="425"/>
        <end position="434"/>
    </location>
</feature>
<gene>
    <name evidence="2" type="ORF">Pfra01_001190800</name>
</gene>
<dbReference type="Proteomes" id="UP001165121">
    <property type="component" value="Unassembled WGS sequence"/>
</dbReference>
<dbReference type="SUPFAM" id="SSF47473">
    <property type="entry name" value="EF-hand"/>
    <property type="match status" value="1"/>
</dbReference>
<accession>A0A9W6XI31</accession>
<feature type="region of interest" description="Disordered" evidence="1">
    <location>
        <begin position="1"/>
        <end position="25"/>
    </location>
</feature>
<dbReference type="AlphaFoldDB" id="A0A9W6XI31"/>
<keyword evidence="3" id="KW-1185">Reference proteome</keyword>
<reference evidence="2" key="1">
    <citation type="submission" date="2023-04" db="EMBL/GenBank/DDBJ databases">
        <title>Phytophthora fragariaefolia NBRC 109709.</title>
        <authorList>
            <person name="Ichikawa N."/>
            <person name="Sato H."/>
            <person name="Tonouchi N."/>
        </authorList>
    </citation>
    <scope>NUCLEOTIDE SEQUENCE</scope>
    <source>
        <strain evidence="2">NBRC 109709</strain>
    </source>
</reference>
<protein>
    <submittedName>
        <fullName evidence="2">Unnamed protein product</fullName>
    </submittedName>
</protein>
<comment type="caution">
    <text evidence="2">The sequence shown here is derived from an EMBL/GenBank/DDBJ whole genome shotgun (WGS) entry which is preliminary data.</text>
</comment>
<feature type="compositionally biased region" description="Basic residues" evidence="1">
    <location>
        <begin position="463"/>
        <end position="472"/>
    </location>
</feature>
<sequence length="833" mass="91106">MDPRACTATGPRAKSWSKSSGSSSRLLRNAKVQHSAFEEVSRPRTSPAPTLTPHLHWNLNNSALHTLSKKQVEELYGLFKFYDSSTGGDALPSINCARFVEILRDARLLSGRSNNAESMAAVAEGLEVENVAKVFAQAAMGKMRVYLDADEQPALPFSQFCGAIMNCAMLLARSEHPAGALRQILPTLLECSIGNDHHMPAAKGLLRHLPTDGPLSCWTPELSQASLAPSEDVPPDFRNLPAFQQVIADCESDKVLEELRQEKVANYYAVPDRLLATFEHDTIALITEKFRLFDVSERGVLPRHEIFALLSGIGKRADLPDPYSVLPRLFASNNPMSGEDDKSGSGLTRGSEMTLAELLQAIEVTREAKRHSSTAPLASMKIRLNRALTTARQSLPLEGNTSDGIQSAVSLHDASEQNKTAGAESLHDSKEQGRRRGVLKPRKSTLSQMPDCSGVDGPNRASLHTKRPKVHTTQRLSSSSKKKSMLSGRSPSIDSNKAETIVAAAADLLSENPEVPKQSVLSGSPGADNPMLVSLPSNSDTANSGYATMAPDTIPQASSTDHEGQLESPSSIISVEVYEVPSELPSASKRKTIRIFLLLGGDHDGAMCCTMSFVISTREITEREGIYYTTGPSETTKTTSVVPIQKTLATALRMLKKRVLNRMQRGFEQRPAGQLDIVDNMLHELNKRQPHYSSPIAKTSRESALVENPRPGKAHLGLAFTISKTRQSKIARRLISASPECDRALPSRQSKRLLDSKSTHPQNKLPSNYRSLLGKWELPRDDKWVHDVNAASPLKPALYPHNQAMPCRSGHLSPLHLPSKQNNQIDITEKLFS</sequence>
<feature type="region of interest" description="Disordered" evidence="1">
    <location>
        <begin position="414"/>
        <end position="493"/>
    </location>
</feature>
<organism evidence="2 3">
    <name type="scientific">Phytophthora fragariaefolia</name>
    <dbReference type="NCBI Taxonomy" id="1490495"/>
    <lineage>
        <taxon>Eukaryota</taxon>
        <taxon>Sar</taxon>
        <taxon>Stramenopiles</taxon>
        <taxon>Oomycota</taxon>
        <taxon>Peronosporomycetes</taxon>
        <taxon>Peronosporales</taxon>
        <taxon>Peronosporaceae</taxon>
        <taxon>Phytophthora</taxon>
    </lineage>
</organism>
<dbReference type="OrthoDB" id="123520at2759"/>
<name>A0A9W6XI31_9STRA</name>
<proteinExistence type="predicted"/>
<evidence type="ECO:0000313" key="2">
    <source>
        <dbReference type="EMBL" id="GMF39720.1"/>
    </source>
</evidence>
<feature type="compositionally biased region" description="Low complexity" evidence="1">
    <location>
        <begin position="14"/>
        <end position="24"/>
    </location>
</feature>
<dbReference type="EMBL" id="BSXT01001183">
    <property type="protein sequence ID" value="GMF39720.1"/>
    <property type="molecule type" value="Genomic_DNA"/>
</dbReference>
<dbReference type="InterPro" id="IPR011992">
    <property type="entry name" value="EF-hand-dom_pair"/>
</dbReference>
<feature type="region of interest" description="Disordered" evidence="1">
    <location>
        <begin position="742"/>
        <end position="766"/>
    </location>
</feature>
<evidence type="ECO:0000256" key="1">
    <source>
        <dbReference type="SAM" id="MobiDB-lite"/>
    </source>
</evidence>